<evidence type="ECO:0000313" key="8">
    <source>
        <dbReference type="Proteomes" id="UP000694388"/>
    </source>
</evidence>
<evidence type="ECO:0000256" key="6">
    <source>
        <dbReference type="RuleBase" id="RU361218"/>
    </source>
</evidence>
<evidence type="ECO:0000256" key="1">
    <source>
        <dbReference type="ARBA" id="ARBA00004141"/>
    </source>
</evidence>
<dbReference type="PANTHER" id="PTHR19282:SF456">
    <property type="entry name" value="CD63 MOLECULE"/>
    <property type="match status" value="1"/>
</dbReference>
<proteinExistence type="inferred from homology"/>
<dbReference type="Gene3D" id="1.10.1450.10">
    <property type="entry name" value="Tetraspanin"/>
    <property type="match status" value="1"/>
</dbReference>
<keyword evidence="4 6" id="KW-1133">Transmembrane helix</keyword>
<comment type="similarity">
    <text evidence="2 6">Belongs to the tetraspanin (TM4SF) family.</text>
</comment>
<dbReference type="PANTHER" id="PTHR19282">
    <property type="entry name" value="TETRASPANIN"/>
    <property type="match status" value="1"/>
</dbReference>
<comment type="subcellular location">
    <subcellularLocation>
        <location evidence="1 6">Membrane</location>
        <topology evidence="1 6">Multi-pass membrane protein</topology>
    </subcellularLocation>
</comment>
<protein>
    <recommendedName>
        <fullName evidence="6">Tetraspanin</fullName>
    </recommendedName>
</protein>
<dbReference type="Proteomes" id="UP000694388">
    <property type="component" value="Unplaced"/>
</dbReference>
<evidence type="ECO:0000256" key="3">
    <source>
        <dbReference type="ARBA" id="ARBA00022692"/>
    </source>
</evidence>
<evidence type="ECO:0000256" key="5">
    <source>
        <dbReference type="ARBA" id="ARBA00023136"/>
    </source>
</evidence>
<organism evidence="7 8">
    <name type="scientific">Eptatretus burgeri</name>
    <name type="common">Inshore hagfish</name>
    <dbReference type="NCBI Taxonomy" id="7764"/>
    <lineage>
        <taxon>Eukaryota</taxon>
        <taxon>Metazoa</taxon>
        <taxon>Chordata</taxon>
        <taxon>Craniata</taxon>
        <taxon>Vertebrata</taxon>
        <taxon>Cyclostomata</taxon>
        <taxon>Myxini</taxon>
        <taxon>Myxiniformes</taxon>
        <taxon>Myxinidae</taxon>
        <taxon>Eptatretinae</taxon>
        <taxon>Eptatretus</taxon>
    </lineage>
</organism>
<dbReference type="PROSITE" id="PS00421">
    <property type="entry name" value="TM4_1"/>
    <property type="match status" value="1"/>
</dbReference>
<dbReference type="GO" id="GO:0005886">
    <property type="term" value="C:plasma membrane"/>
    <property type="evidence" value="ECO:0007669"/>
    <property type="project" value="TreeGrafter"/>
</dbReference>
<dbReference type="AlphaFoldDB" id="A0A8C4QCY4"/>
<dbReference type="InterPro" id="IPR018503">
    <property type="entry name" value="Tetraspanin_CS"/>
</dbReference>
<keyword evidence="5 6" id="KW-0472">Membrane</keyword>
<reference evidence="7" key="2">
    <citation type="submission" date="2025-09" db="UniProtKB">
        <authorList>
            <consortium name="Ensembl"/>
        </authorList>
    </citation>
    <scope>IDENTIFICATION</scope>
</reference>
<dbReference type="GeneTree" id="ENSGT00940000156832"/>
<feature type="transmembrane region" description="Helical" evidence="6">
    <location>
        <begin position="75"/>
        <end position="96"/>
    </location>
</feature>
<sequence length="221" mass="24104">MTTNGPRENRHAVGLKITNIMTLEGGMKIVKYLLFVFNFLFWISGLILIIIGAVVQSKVGGSRELGHNVGSGAPILLIIVGSVIFIVAFFGCCGAVRESRCMLGTFIGLLVIILIVEIAAAIAALVYKDKVKGLVDVQLKKSLKTYPKQNKKMIDDLQQNMQCCGAAGYKDYEDLPEWLTKNDVPKSCCLDLTSNSTCNEGVIQKPLSVAEKSVYTRVKSL</sequence>
<dbReference type="SUPFAM" id="SSF48652">
    <property type="entry name" value="Tetraspanin"/>
    <property type="match status" value="1"/>
</dbReference>
<dbReference type="Ensembl" id="ENSEBUT00000014163.1">
    <property type="protein sequence ID" value="ENSEBUP00000013587.1"/>
    <property type="gene ID" value="ENSEBUG00000008580.1"/>
</dbReference>
<dbReference type="InterPro" id="IPR008952">
    <property type="entry name" value="Tetraspanin_EC2_sf"/>
</dbReference>
<feature type="transmembrane region" description="Helical" evidence="6">
    <location>
        <begin position="103"/>
        <end position="127"/>
    </location>
</feature>
<keyword evidence="8" id="KW-1185">Reference proteome</keyword>
<dbReference type="InterPro" id="IPR018499">
    <property type="entry name" value="Tetraspanin/Peripherin"/>
</dbReference>
<evidence type="ECO:0000256" key="2">
    <source>
        <dbReference type="ARBA" id="ARBA00006840"/>
    </source>
</evidence>
<name>A0A8C4QCY4_EPTBU</name>
<dbReference type="PRINTS" id="PR00259">
    <property type="entry name" value="TMFOUR"/>
</dbReference>
<accession>A0A8C4QCY4</accession>
<evidence type="ECO:0000256" key="4">
    <source>
        <dbReference type="ARBA" id="ARBA00022989"/>
    </source>
</evidence>
<dbReference type="Pfam" id="PF00335">
    <property type="entry name" value="Tetraspanin"/>
    <property type="match status" value="1"/>
</dbReference>
<reference evidence="7" key="1">
    <citation type="submission" date="2025-08" db="UniProtKB">
        <authorList>
            <consortium name="Ensembl"/>
        </authorList>
    </citation>
    <scope>IDENTIFICATION</scope>
</reference>
<comment type="caution">
    <text evidence="6">Lacks conserved residue(s) required for the propagation of feature annotation.</text>
</comment>
<dbReference type="PIRSF" id="PIRSF002419">
    <property type="entry name" value="Tetraspanin"/>
    <property type="match status" value="1"/>
</dbReference>
<keyword evidence="3 6" id="KW-0812">Transmembrane</keyword>
<evidence type="ECO:0000313" key="7">
    <source>
        <dbReference type="Ensembl" id="ENSEBUP00000013587.1"/>
    </source>
</evidence>
<dbReference type="InterPro" id="IPR000301">
    <property type="entry name" value="Tetraspanin_animals"/>
</dbReference>
<feature type="transmembrane region" description="Helical" evidence="6">
    <location>
        <begin position="32"/>
        <end position="55"/>
    </location>
</feature>